<dbReference type="Proteomes" id="UP001187343">
    <property type="component" value="Unassembled WGS sequence"/>
</dbReference>
<dbReference type="EMBL" id="JAUYZG010000024">
    <property type="protein sequence ID" value="KAK2870279.1"/>
    <property type="molecule type" value="Genomic_DNA"/>
</dbReference>
<evidence type="ECO:0000313" key="1">
    <source>
        <dbReference type="EMBL" id="KAK2870279.1"/>
    </source>
</evidence>
<evidence type="ECO:0000313" key="2">
    <source>
        <dbReference type="Proteomes" id="UP001187343"/>
    </source>
</evidence>
<proteinExistence type="predicted"/>
<name>A0AA88P516_9TELE</name>
<gene>
    <name evidence="1" type="ORF">Q8A67_024671</name>
</gene>
<organism evidence="1 2">
    <name type="scientific">Cirrhinus molitorella</name>
    <name type="common">mud carp</name>
    <dbReference type="NCBI Taxonomy" id="172907"/>
    <lineage>
        <taxon>Eukaryota</taxon>
        <taxon>Metazoa</taxon>
        <taxon>Chordata</taxon>
        <taxon>Craniata</taxon>
        <taxon>Vertebrata</taxon>
        <taxon>Euteleostomi</taxon>
        <taxon>Actinopterygii</taxon>
        <taxon>Neopterygii</taxon>
        <taxon>Teleostei</taxon>
        <taxon>Ostariophysi</taxon>
        <taxon>Cypriniformes</taxon>
        <taxon>Cyprinidae</taxon>
        <taxon>Labeoninae</taxon>
        <taxon>Labeonini</taxon>
        <taxon>Cirrhinus</taxon>
    </lineage>
</organism>
<accession>A0AA88P516</accession>
<reference evidence="1" key="1">
    <citation type="submission" date="2023-08" db="EMBL/GenBank/DDBJ databases">
        <title>Chromosome-level Genome Assembly of mud carp (Cirrhinus molitorella).</title>
        <authorList>
            <person name="Liu H."/>
        </authorList>
    </citation>
    <scope>NUCLEOTIDE SEQUENCE</scope>
    <source>
        <strain evidence="1">Prfri</strain>
        <tissue evidence="1">Muscle</tissue>
    </source>
</reference>
<sequence length="88" mass="10157">MVAVFLQMRDVLLAGQFVTLHFFMDQNLQLVGFRLSRQPRVNSADEEVFGDRSQSQRISSAPLKRYLAWFIIYSDLHEIPVEVPVQCG</sequence>
<keyword evidence="2" id="KW-1185">Reference proteome</keyword>
<dbReference type="AlphaFoldDB" id="A0AA88P516"/>
<comment type="caution">
    <text evidence="1">The sequence shown here is derived from an EMBL/GenBank/DDBJ whole genome shotgun (WGS) entry which is preliminary data.</text>
</comment>
<protein>
    <submittedName>
        <fullName evidence="1">Uncharacterized protein</fullName>
    </submittedName>
</protein>